<evidence type="ECO:0000313" key="10">
    <source>
        <dbReference type="EMBL" id="KRX01866.1"/>
    </source>
</evidence>
<dbReference type="GO" id="GO:0072657">
    <property type="term" value="P:protein localization to membrane"/>
    <property type="evidence" value="ECO:0007669"/>
    <property type="project" value="TreeGrafter"/>
</dbReference>
<feature type="region of interest" description="Disordered" evidence="8">
    <location>
        <begin position="1932"/>
        <end position="1954"/>
    </location>
</feature>
<feature type="compositionally biased region" description="Basic and acidic residues" evidence="8">
    <location>
        <begin position="2129"/>
        <end position="2142"/>
    </location>
</feature>
<evidence type="ECO:0000256" key="4">
    <source>
        <dbReference type="ARBA" id="ARBA00022729"/>
    </source>
</evidence>
<feature type="compositionally biased region" description="Low complexity" evidence="8">
    <location>
        <begin position="2288"/>
        <end position="2305"/>
    </location>
</feature>
<feature type="region of interest" description="Disordered" evidence="8">
    <location>
        <begin position="460"/>
        <end position="487"/>
    </location>
</feature>
<dbReference type="OMA" id="IKCESAR"/>
<feature type="coiled-coil region" evidence="7">
    <location>
        <begin position="1867"/>
        <end position="1918"/>
    </location>
</feature>
<feature type="coiled-coil region" evidence="7">
    <location>
        <begin position="1327"/>
        <end position="1392"/>
    </location>
</feature>
<evidence type="ECO:0000256" key="3">
    <source>
        <dbReference type="ARBA" id="ARBA00022692"/>
    </source>
</evidence>
<feature type="region of interest" description="Disordered" evidence="8">
    <location>
        <begin position="2728"/>
        <end position="2747"/>
    </location>
</feature>
<feature type="compositionally biased region" description="Basic and acidic residues" evidence="8">
    <location>
        <begin position="883"/>
        <end position="911"/>
    </location>
</feature>
<feature type="transmembrane region" description="Helical" evidence="9">
    <location>
        <begin position="273"/>
        <end position="292"/>
    </location>
</feature>
<evidence type="ECO:0000256" key="1">
    <source>
        <dbReference type="ARBA" id="ARBA00004141"/>
    </source>
</evidence>
<feature type="region of interest" description="Disordered" evidence="8">
    <location>
        <begin position="1843"/>
        <end position="1866"/>
    </location>
</feature>
<keyword evidence="3 9" id="KW-0812">Transmembrane</keyword>
<proteinExistence type="inferred from homology"/>
<evidence type="ECO:0000256" key="5">
    <source>
        <dbReference type="ARBA" id="ARBA00022989"/>
    </source>
</evidence>
<evidence type="ECO:0008006" key="12">
    <source>
        <dbReference type="Google" id="ProtNLM"/>
    </source>
</evidence>
<feature type="region of interest" description="Disordered" evidence="8">
    <location>
        <begin position="812"/>
        <end position="920"/>
    </location>
</feature>
<feature type="compositionally biased region" description="Low complexity" evidence="8">
    <location>
        <begin position="645"/>
        <end position="668"/>
    </location>
</feature>
<feature type="compositionally biased region" description="Polar residues" evidence="8">
    <location>
        <begin position="972"/>
        <end position="983"/>
    </location>
</feature>
<feature type="compositionally biased region" description="Polar residues" evidence="8">
    <location>
        <begin position="713"/>
        <end position="744"/>
    </location>
</feature>
<feature type="compositionally biased region" description="Polar residues" evidence="8">
    <location>
        <begin position="774"/>
        <end position="785"/>
    </location>
</feature>
<organism evidence="10 11">
    <name type="scientific">Pseudocohnilembus persalinus</name>
    <name type="common">Ciliate</name>
    <dbReference type="NCBI Taxonomy" id="266149"/>
    <lineage>
        <taxon>Eukaryota</taxon>
        <taxon>Sar</taxon>
        <taxon>Alveolata</taxon>
        <taxon>Ciliophora</taxon>
        <taxon>Intramacronucleata</taxon>
        <taxon>Oligohymenophorea</taxon>
        <taxon>Scuticociliatia</taxon>
        <taxon>Philasterida</taxon>
        <taxon>Pseudocohnilembidae</taxon>
        <taxon>Pseudocohnilembus</taxon>
    </lineage>
</organism>
<keyword evidence="7" id="KW-0175">Coiled coil</keyword>
<dbReference type="InParanoid" id="A0A0V0QIF2"/>
<comment type="subcellular location">
    <subcellularLocation>
        <location evidence="1">Membrane</location>
        <topology evidence="1">Multi-pass membrane protein</topology>
    </subcellularLocation>
</comment>
<sequence length="2747" mass="322477">MEKQNEIHWLYILNSFILIILLLVLVSIVLQKTIQKDFIATRNIDNDQADDVNWKKIRTEALLPPSNKLLLSAFIGQGVQFLYIGIGISLLGALGTYYGNHKGNQKTFGILIFAFTGLFKGYYASKHYKLMGGKHWALTILCACLLYPGIMFFSWSIMNSIAWYNDSTAAIPFGSVFFILSMFLLINIPLTILGGITGRIKNQEDVQNLDFSLPRLYKPMPPKKISITLTYLQLNSQDYNWWWRSFINGGSFSFFMMLYSIYHYFYNSQMSGLIQGSFYFGYMTLFSIAINIDQQMLYENTNNIPSNNYQYNQLLLLAQQQTKQELKKRKSTSKNKMSQENKNKVLNQNYNIPIMKQDYTQIEVPQQNHKQQYNYLVKQYDNLNTNNSQNTNQIKTNIQLQLYQQNQNQIDKIIQQQKQNKSYSVQGGKIKITQISSKDNIGINTAQIQYNILSKDGSNNSQFQQSYQPKVSMQNQQQYKNSNSQSLGQKYMQSNNNNINEQNFSLESTVFENAQNLNNIGLHNQHQVQKKSKNQSTQELIENQRIKQKRQKSQDAIFCNIKNQYINGQNVQSQQSLEKKQFTDTNHIELQPKMLYENLKKKQTQQAQFENVKREMLYERSYTQIKSRNGSKEVRNKNQIKYINRSKSQNRSFSQSKSKNQSRSQSKSNSKKRKKLNTSMFDSPYDEDKYNIKLNRQELFGFNKKSSKKKKTNSQSPYSNSINSNKAQNLNFNETYKKQMSPNLKNKKQKIKKDDKKNQNQGYDNTYLKKEQVQDQNQAKKSSQIEQLIQQNQMEKQQFQKEKNELIRQLNKQKYANNGKSRKNSKDETSTHRYAWGVNQAKLKQQKRSHKSLYSPERSQRKFNDQEVVNYDPYKHNNILMNKNHDITRNSNNYKERSREKSRQKHGRNENGSHQSSKNMITLNQLQNQQKMMEKNEQELSRSISKEKNYFSLENKETNQSNQQGKKHQRSKSNVQAKSQKLNSELKIAQRKLNASNSKSKSLDNKGMKEKKNKKEKNKNPDANQSNQNINKSIVINNKDKINAQTHKQSSQLEDYLEKQQYNQFQQQDFDEKAEKIQQLFKKEKNVPAAEVQKLYTIESLNQQEEYQTFQADHASNNQYNLNIKNNNQNMNINQKKKFLENQQQYIQDLLKQQDLERKLKEKQKIQEIQEQLMLNKNSKVDSKTSNQQQIFVGNENSQSLITVEDFQSDRELESLNSGRNLLSSFSGVLNKQGKKIRTQSLGDAAYKIPIPKEDSEKKKKKHLDTIDEGNQNQLSFNDTNKQIEEKYLQEIKKIKEEEVKKWEIIYNQLKKIEMKNQKDIQQDDEFKMLKDLIKQTEMNKNELLQKYNQDINENLGRHIKEVEPKIQKGKVNQLKQNMENWKNQKQNEINSNQKYIDLNSYNESQINSGNQSQQQINFTNHQQKPQVNSSENTSQAYLEDCPISQDISQNNINNSIQRSSVGSSKIVENKLNNKNNNNVQNLNDQNQLEQQKIINDARLVLGSEQLLRETISYQNQNKNQLNSNSQYISQNKNHGRQTFPAFSNSCSQKLESTNKKMNQENQQQNLQNSQESFYTYNSQNQASSAKSVSLFNSNSFQDFTKLKIQNIVQGQGSMSDIVKMREDAIEKSHEAHKQFLQKMLDNKRVSPKTFQHKTLQLELWVTNEKQQLKKNQKKIEKGWQIYEDTIKQTKRDLILMDKINNNNSNSANKSGLNESHKSNKRNLNLQEEEFIMNSLKKMINSNSKNKANHFRKNYTTTESETSSLVESQLNSNLKKSSAGDINSLQQNSKVLSCVEQNLEQNAFRKISKTPQMNREELINNFQSNNSDLFHLNQNQNSNKISSLKKSSIKNDINEPESSSETSKDYDDFYNNTINKIENKIQQMTQKGKIEVDDQFYNNQQNKSVDQASNEIKKQDLEKNEGINQLPNYQQNKVEKKSRQGSQEITKNNTNNNSFNFIQSEEASQNGYKQNQDVKSQNKDKNEIIQQESSDYENSENLTNEFQKKKYEKISFENYRDSLLNQDNKPENFSGNSLKNQTGAENFNQKTKKYYQLSTDNLLDSKSFQDSNKDQQDESYIKNQNDIHEQILQKQKQIQQEISQNSSVNLNSNNTQSQIKNENLKVKQSLNSEKQEKLSNSDDDQFKFPNQQNQKRYEIDDFEQLCNANEPKQKSLNESDKFENQQNDNKRKSNEVNIYSSIESRDFDEISQNNNNKDLKENQGQNKQIYFELSKEEKENELNIISSLEVNQDYQKKVNQIDQQHNEIKIENQQEKSPGLKNDKNNQPNVVSESQEQQQEQEQIKSEQYQNQFSPQELQKMQEEYMNLQKQFQEVSECMVDMITQVEANIDRETRFPGLSCVNLNSMKDFLVSFAEFLRVNNMGDFLEKINVPKGMDAQEFLKTFNISDNSELKQLEPNNGPIYNLVKFLNIQQPVVPEQIFEEFVKMHNQIKEKSQNEIEIEKRLSQEDLQLRQDLENIHLKMVYDILNESLDALRPFGLPGKPFPWKLNSSRLSYTEITEQNMDRVLGLGIAKILKWGSFLCGFIPERNPNNGEALNIDDEYLNQIKEQRLAQMLENEVIENEEKWLCYDEEEADVQLELADDIFDTLVTEMTLELYQKQFENKDKIPIQVREIINQYQYQDSQSDLNQQEVQQIQNQQQQQPSWRQQVHFQQQMIIQQQKEEEEKRKIKIEKASQRVGFDLNQYMNLPEIPMRKQKMQENTQNNIFDQNQNEANQQDLTSDGKLNTSF</sequence>
<dbReference type="GO" id="GO:0016020">
    <property type="term" value="C:membrane"/>
    <property type="evidence" value="ECO:0007669"/>
    <property type="project" value="UniProtKB-SubCell"/>
</dbReference>
<dbReference type="PANTHER" id="PTHR10766">
    <property type="entry name" value="TRANSMEMBRANE 9 SUPERFAMILY PROTEIN"/>
    <property type="match status" value="1"/>
</dbReference>
<feature type="transmembrane region" description="Helical" evidence="9">
    <location>
        <begin position="136"/>
        <end position="157"/>
    </location>
</feature>
<protein>
    <recommendedName>
        <fullName evidence="12">Transmembrane protein</fullName>
    </recommendedName>
</protein>
<feature type="region of interest" description="Disordered" evidence="8">
    <location>
        <begin position="2166"/>
        <end position="2219"/>
    </location>
</feature>
<keyword evidence="5 9" id="KW-1133">Transmembrane helix</keyword>
<comment type="caution">
    <text evidence="10">The sequence shown here is derived from an EMBL/GenBank/DDBJ whole genome shotgun (WGS) entry which is preliminary data.</text>
</comment>
<feature type="region of interest" description="Disordered" evidence="8">
    <location>
        <begin position="2125"/>
        <end position="2150"/>
    </location>
</feature>
<dbReference type="Proteomes" id="UP000054937">
    <property type="component" value="Unassembled WGS sequence"/>
</dbReference>
<feature type="transmembrane region" description="Helical" evidence="9">
    <location>
        <begin position="9"/>
        <end position="30"/>
    </location>
</feature>
<feature type="compositionally biased region" description="Basic and acidic residues" evidence="8">
    <location>
        <begin position="2167"/>
        <end position="2190"/>
    </location>
</feature>
<evidence type="ECO:0000313" key="11">
    <source>
        <dbReference type="Proteomes" id="UP000054937"/>
    </source>
</evidence>
<feature type="transmembrane region" description="Helical" evidence="9">
    <location>
        <begin position="241"/>
        <end position="261"/>
    </location>
</feature>
<accession>A0A0V0QIF2</accession>
<evidence type="ECO:0000256" key="9">
    <source>
        <dbReference type="SAM" id="Phobius"/>
    </source>
</evidence>
<feature type="compositionally biased region" description="Low complexity" evidence="8">
    <location>
        <begin position="1701"/>
        <end position="1714"/>
    </location>
</feature>
<evidence type="ECO:0000256" key="6">
    <source>
        <dbReference type="ARBA" id="ARBA00023136"/>
    </source>
</evidence>
<comment type="similarity">
    <text evidence="2">Belongs to the nonaspanin (TM9SF) (TC 9.A.2) family.</text>
</comment>
<feature type="region of interest" description="Disordered" evidence="8">
    <location>
        <begin position="701"/>
        <end position="785"/>
    </location>
</feature>
<feature type="transmembrane region" description="Helical" evidence="9">
    <location>
        <begin position="169"/>
        <end position="192"/>
    </location>
</feature>
<feature type="compositionally biased region" description="Polar residues" evidence="8">
    <location>
        <begin position="2206"/>
        <end position="2219"/>
    </location>
</feature>
<feature type="compositionally biased region" description="Polar residues" evidence="8">
    <location>
        <begin position="460"/>
        <end position="473"/>
    </location>
</feature>
<feature type="transmembrane region" description="Helical" evidence="9">
    <location>
        <begin position="107"/>
        <end position="124"/>
    </location>
</feature>
<feature type="region of interest" description="Disordered" evidence="8">
    <location>
        <begin position="2267"/>
        <end position="2305"/>
    </location>
</feature>
<dbReference type="OrthoDB" id="308382at2759"/>
<feature type="region of interest" description="Disordered" evidence="8">
    <location>
        <begin position="1701"/>
        <end position="1724"/>
    </location>
</feature>
<feature type="transmembrane region" description="Helical" evidence="9">
    <location>
        <begin position="69"/>
        <end position="95"/>
    </location>
</feature>
<gene>
    <name evidence="10" type="ORF">PPERSA_00488</name>
</gene>
<feature type="region of interest" description="Disordered" evidence="8">
    <location>
        <begin position="956"/>
        <end position="1032"/>
    </location>
</feature>
<keyword evidence="4" id="KW-0732">Signal</keyword>
<feature type="compositionally biased region" description="Basic and acidic residues" evidence="8">
    <location>
        <begin position="1001"/>
        <end position="1010"/>
    </location>
</feature>
<feature type="region of interest" description="Disordered" evidence="8">
    <location>
        <begin position="623"/>
        <end position="686"/>
    </location>
</feature>
<evidence type="ECO:0000256" key="8">
    <source>
        <dbReference type="SAM" id="MobiDB-lite"/>
    </source>
</evidence>
<dbReference type="InterPro" id="IPR004240">
    <property type="entry name" value="EMP70"/>
</dbReference>
<feature type="compositionally biased region" description="Low complexity" evidence="8">
    <location>
        <begin position="474"/>
        <end position="486"/>
    </location>
</feature>
<keyword evidence="6 9" id="KW-0472">Membrane</keyword>
<dbReference type="Pfam" id="PF02990">
    <property type="entry name" value="EMP70"/>
    <property type="match status" value="2"/>
</dbReference>
<name>A0A0V0QIF2_PSEPJ</name>
<evidence type="ECO:0000256" key="7">
    <source>
        <dbReference type="SAM" id="Coils"/>
    </source>
</evidence>
<dbReference type="EMBL" id="LDAU01000162">
    <property type="protein sequence ID" value="KRX01866.1"/>
    <property type="molecule type" value="Genomic_DNA"/>
</dbReference>
<reference evidence="10 11" key="1">
    <citation type="journal article" date="2015" name="Sci. Rep.">
        <title>Genome of the facultative scuticociliatosis pathogen Pseudocohnilembus persalinus provides insight into its virulence through horizontal gene transfer.</title>
        <authorList>
            <person name="Xiong J."/>
            <person name="Wang G."/>
            <person name="Cheng J."/>
            <person name="Tian M."/>
            <person name="Pan X."/>
            <person name="Warren A."/>
            <person name="Jiang C."/>
            <person name="Yuan D."/>
            <person name="Miao W."/>
        </authorList>
    </citation>
    <scope>NUCLEOTIDE SEQUENCE [LARGE SCALE GENOMIC DNA]</scope>
    <source>
        <strain evidence="10">36N120E</strain>
    </source>
</reference>
<keyword evidence="11" id="KW-1185">Reference proteome</keyword>
<feature type="compositionally biased region" description="Polar residues" evidence="8">
    <location>
        <begin position="1021"/>
        <end position="1032"/>
    </location>
</feature>
<evidence type="ECO:0000256" key="2">
    <source>
        <dbReference type="ARBA" id="ARBA00005227"/>
    </source>
</evidence>